<dbReference type="InterPro" id="IPR013780">
    <property type="entry name" value="Glyco_hydro_b"/>
</dbReference>
<dbReference type="EC" id="3.2.1.20" evidence="2"/>
<evidence type="ECO:0000256" key="1">
    <source>
        <dbReference type="ARBA" id="ARBA00001657"/>
    </source>
</evidence>
<dbReference type="PANTHER" id="PTHR10357:SF179">
    <property type="entry name" value="NEUTRAL AND BASIC AMINO ACID TRANSPORT PROTEIN RBAT"/>
    <property type="match status" value="1"/>
</dbReference>
<dbReference type="Pfam" id="PF00128">
    <property type="entry name" value="Alpha-amylase"/>
    <property type="match status" value="2"/>
</dbReference>
<dbReference type="Gene3D" id="2.60.40.1180">
    <property type="entry name" value="Golgi alpha-mannosidase II"/>
    <property type="match status" value="1"/>
</dbReference>
<evidence type="ECO:0000256" key="2">
    <source>
        <dbReference type="ARBA" id="ARBA00012741"/>
    </source>
</evidence>
<dbReference type="Gene3D" id="3.20.20.80">
    <property type="entry name" value="Glycosidases"/>
    <property type="match status" value="2"/>
</dbReference>
<feature type="signal peptide" evidence="3">
    <location>
        <begin position="1"/>
        <end position="19"/>
    </location>
</feature>
<dbReference type="Gene3D" id="3.90.400.10">
    <property type="entry name" value="Oligo-1,6-glucosidase, Domain 2"/>
    <property type="match status" value="1"/>
</dbReference>
<dbReference type="EMBL" id="OE003193">
    <property type="protein sequence ID" value="CAD7459865.1"/>
    <property type="molecule type" value="Genomic_DNA"/>
</dbReference>
<organism evidence="5">
    <name type="scientific">Timema tahoe</name>
    <dbReference type="NCBI Taxonomy" id="61484"/>
    <lineage>
        <taxon>Eukaryota</taxon>
        <taxon>Metazoa</taxon>
        <taxon>Ecdysozoa</taxon>
        <taxon>Arthropoda</taxon>
        <taxon>Hexapoda</taxon>
        <taxon>Insecta</taxon>
        <taxon>Pterygota</taxon>
        <taxon>Neoptera</taxon>
        <taxon>Polyneoptera</taxon>
        <taxon>Phasmatodea</taxon>
        <taxon>Timematodea</taxon>
        <taxon>Timematoidea</taxon>
        <taxon>Timematidae</taxon>
        <taxon>Timema</taxon>
    </lineage>
</organism>
<comment type="catalytic activity">
    <reaction evidence="1">
        <text>Hydrolysis of terminal, non-reducing (1-&gt;4)-linked alpha-D-glucose residues with release of alpha-D-glucose.</text>
        <dbReference type="EC" id="3.2.1.20"/>
    </reaction>
</comment>
<evidence type="ECO:0000256" key="3">
    <source>
        <dbReference type="SAM" id="SignalP"/>
    </source>
</evidence>
<dbReference type="PANTHER" id="PTHR10357">
    <property type="entry name" value="ALPHA-AMYLASE FAMILY MEMBER"/>
    <property type="match status" value="1"/>
</dbReference>
<feature type="chain" id="PRO_5030957595" description="alpha-glucosidase" evidence="3">
    <location>
        <begin position="20"/>
        <end position="592"/>
    </location>
</feature>
<feature type="domain" description="Glycosyl hydrolase family 13 catalytic" evidence="4">
    <location>
        <begin position="33"/>
        <end position="415"/>
    </location>
</feature>
<sequence>MIREVLFLVFTFSVTTVLTQQELDWWQTTTIYQIYPRSYKDSDGNGVGDLRGILERVEHVKESGAGAIWLSPIYLSPMKDFGYDIANQTFIDPLFGTLEDLLTLRDSMTKLGEFVSCSFVHTALQLVHDILMITLDQHEWFQKSVKRIDPYTDYYIWHDGKVDNVTGERSAPNNWYYYHVFTVEQPDLNYRSQYLVDDMKDVMRYWLNLGVDGFRVDSIPHLFEDTRFLDEPWTNKTGTQEGDYDSVEHIYTQNLPETYDMVCQFRAVVDEYKARVMMTEAYADTEQMMAYYGTDDKPGAHFTFNFMPIMYLSNSSTAQDFSDVIHDWVDNVPEGRWGNWVFGNHDQHRVASRYGLDLADAINMLVTLLPGTAISYMGEEIAMEDTPLTWEQTVDPQGLNAGQEHYVEFSRDPERTPYQWDNTTSAGRKGGGSQYLYFVARTIAANSNYQNLTRRFSTNATTWLPVNPNYLELNLEAEIIAETSHFKVYQQLTGLRNTKTIQLGSLNTQVVSEWIFTFSRELGGEDTYIVLVNLGEEDSTVDLTKFYSDLPETVIVAVASVNSGHARGHEHSPQSLVLKGKQSLVITTGELL</sequence>
<dbReference type="InterPro" id="IPR006047">
    <property type="entry name" value="GH13_cat_dom"/>
</dbReference>
<proteinExistence type="predicted"/>
<dbReference type="SMART" id="SM00642">
    <property type="entry name" value="Aamy"/>
    <property type="match status" value="1"/>
</dbReference>
<dbReference type="AlphaFoldDB" id="A0A7R9NXI1"/>
<dbReference type="InterPro" id="IPR017853">
    <property type="entry name" value="GH"/>
</dbReference>
<evidence type="ECO:0000259" key="4">
    <source>
        <dbReference type="SMART" id="SM00642"/>
    </source>
</evidence>
<evidence type="ECO:0000313" key="5">
    <source>
        <dbReference type="EMBL" id="CAD7459865.1"/>
    </source>
</evidence>
<dbReference type="GO" id="GO:0005975">
    <property type="term" value="P:carbohydrate metabolic process"/>
    <property type="evidence" value="ECO:0007669"/>
    <property type="project" value="InterPro"/>
</dbReference>
<gene>
    <name evidence="5" type="ORF">TTEB3V08_LOCUS7811</name>
</gene>
<keyword evidence="3" id="KW-0732">Signal</keyword>
<accession>A0A7R9NXI1</accession>
<protein>
    <recommendedName>
        <fullName evidence="2">alpha-glucosidase</fullName>
        <ecNumber evidence="2">3.2.1.20</ecNumber>
    </recommendedName>
</protein>
<dbReference type="GO" id="GO:0004558">
    <property type="term" value="F:alpha-1,4-glucosidase activity"/>
    <property type="evidence" value="ECO:0007669"/>
    <property type="project" value="UniProtKB-EC"/>
</dbReference>
<dbReference type="SUPFAM" id="SSF51445">
    <property type="entry name" value="(Trans)glycosidases"/>
    <property type="match status" value="1"/>
</dbReference>
<dbReference type="CDD" id="cd11328">
    <property type="entry name" value="AmyAc_maltase"/>
    <property type="match status" value="1"/>
</dbReference>
<reference evidence="5" key="1">
    <citation type="submission" date="2020-11" db="EMBL/GenBank/DDBJ databases">
        <authorList>
            <person name="Tran Van P."/>
        </authorList>
    </citation>
    <scope>NUCLEOTIDE SEQUENCE</scope>
</reference>
<name>A0A7R9NXI1_9NEOP</name>
<dbReference type="InterPro" id="IPR045857">
    <property type="entry name" value="O16G_dom_2"/>
</dbReference>